<name>A0AAV1P0D2_SCOSC</name>
<protein>
    <recommendedName>
        <fullName evidence="3">Secreted protein</fullName>
    </recommendedName>
</protein>
<reference evidence="1 2" key="1">
    <citation type="submission" date="2024-01" db="EMBL/GenBank/DDBJ databases">
        <authorList>
            <person name="Alioto T."/>
            <person name="Alioto T."/>
            <person name="Gomez Garrido J."/>
        </authorList>
    </citation>
    <scope>NUCLEOTIDE SEQUENCE [LARGE SCALE GENOMIC DNA]</scope>
</reference>
<organism evidence="1 2">
    <name type="scientific">Scomber scombrus</name>
    <name type="common">Atlantic mackerel</name>
    <name type="synonym">Scomber vernalis</name>
    <dbReference type="NCBI Taxonomy" id="13677"/>
    <lineage>
        <taxon>Eukaryota</taxon>
        <taxon>Metazoa</taxon>
        <taxon>Chordata</taxon>
        <taxon>Craniata</taxon>
        <taxon>Vertebrata</taxon>
        <taxon>Euteleostomi</taxon>
        <taxon>Actinopterygii</taxon>
        <taxon>Neopterygii</taxon>
        <taxon>Teleostei</taxon>
        <taxon>Neoteleostei</taxon>
        <taxon>Acanthomorphata</taxon>
        <taxon>Pelagiaria</taxon>
        <taxon>Scombriformes</taxon>
        <taxon>Scombridae</taxon>
        <taxon>Scomber</taxon>
    </lineage>
</organism>
<evidence type="ECO:0000313" key="1">
    <source>
        <dbReference type="EMBL" id="CAK6963841.1"/>
    </source>
</evidence>
<sequence>MLTLMLALGVVNSVRVTTVHFCPSILLHSDMQDSIRKCIIHFIRSKPISCILFVPGPTSSTWKHPILCRYTTVAHNVQASAFCSCETSAALFCRSVTAPPRVFLEWHHTVTALFSFHPPARHNAYVMLKLFVDFSTLPLYEQGAA</sequence>
<keyword evidence="2" id="KW-1185">Reference proteome</keyword>
<proteinExistence type="predicted"/>
<evidence type="ECO:0000313" key="2">
    <source>
        <dbReference type="Proteomes" id="UP001314229"/>
    </source>
</evidence>
<comment type="caution">
    <text evidence="1">The sequence shown here is derived from an EMBL/GenBank/DDBJ whole genome shotgun (WGS) entry which is preliminary data.</text>
</comment>
<dbReference type="AlphaFoldDB" id="A0AAV1P0D2"/>
<evidence type="ECO:0008006" key="3">
    <source>
        <dbReference type="Google" id="ProtNLM"/>
    </source>
</evidence>
<gene>
    <name evidence="1" type="ORF">FSCOSCO3_A018136</name>
</gene>
<dbReference type="EMBL" id="CAWUFR010000068">
    <property type="protein sequence ID" value="CAK6963841.1"/>
    <property type="molecule type" value="Genomic_DNA"/>
</dbReference>
<dbReference type="Proteomes" id="UP001314229">
    <property type="component" value="Unassembled WGS sequence"/>
</dbReference>
<accession>A0AAV1P0D2</accession>